<evidence type="ECO:0000313" key="3">
    <source>
        <dbReference type="Proteomes" id="UP000078200"/>
    </source>
</evidence>
<feature type="compositionally biased region" description="Polar residues" evidence="1">
    <location>
        <begin position="214"/>
        <end position="224"/>
    </location>
</feature>
<feature type="compositionally biased region" description="Acidic residues" evidence="1">
    <location>
        <begin position="12"/>
        <end position="21"/>
    </location>
</feature>
<dbReference type="EnsemblMetazoa" id="GAUT022007-RA">
    <property type="protein sequence ID" value="GAUT022007-PA"/>
    <property type="gene ID" value="GAUT022007"/>
</dbReference>
<sequence length="833" mass="91652">MEGEIRKRPISDQDEVDEVEENLNLWNSEGTVREEKMAEEKCTEEPEESQGPLKSDKAVSTDGINSLEDLQRALTYEAIFHSLLEKKMQAMKRDCEERKRAKRLKRKSIGRMFFARKLFSSVESRQNSTLSESGEDQLYSRTVPTSPHKTKSPKTAIRDKAYKHRKSDEIEVASIASLTQSQSRSQGSRTRTKAKTTASAKRLPQPAPLADDSVASTLSNSSERQSVDQKLAQRQLLVHAQTHTPIDAAVSSSSGDSKNAPHTNGILTSSAVPSASFVERSYDTASLGSGYENGTGARLHSSTLADGSLTSIRDSIESLSFASSRCTVSFGATEIIPEIHRDTLLYDRIRAAKRQRILEAKSISAQCSPELPPRLVLKTIRAMPENDTASSLTITAEENQKMKDIRHTTATAQQTKLALRTQPATGEVAIGLPPSKSIVLPQSLLRTDSESRPEKIEKELVVQSRDITRQNTSEDSANLTISTLLNQSDSLSLHGSRVWPTVDLNVLDKPVTLGDRFKSKSTSLLAALSNGRARPPPLPPPPLESATVSPAALLSPTTLTRSALTVEQLHQHQSDYHQRLVNSLKSSMPPQTSPPSAETSDAPPQTLHIVTIASSSASTQPYPMITTSSGAMPIDIDAPPLLSEQILTFRNGTANGAIVATAAPSSETAKLHRMTSTSTGSSVAPIGCCATTKTSARDKSKQRIKPLIPTGQSGSDDEYRGRKRKYKRYHRCSDPILVYPKPNGLQHCILAMPTNEPVQYPYSEEYSYDTQLQIESDKNDDLEKIVPSSSTRRRHRKHRLSSFIVQFSSAKFNSIQFNAIEKHFYNCLYSLKY</sequence>
<protein>
    <submittedName>
        <fullName evidence="2">Uncharacterized protein</fullName>
    </submittedName>
</protein>
<dbReference type="Proteomes" id="UP000078200">
    <property type="component" value="Unassembled WGS sequence"/>
</dbReference>
<proteinExistence type="predicted"/>
<feature type="compositionally biased region" description="Basic and acidic residues" evidence="1">
    <location>
        <begin position="1"/>
        <end position="11"/>
    </location>
</feature>
<reference evidence="2" key="1">
    <citation type="submission" date="2020-05" db="UniProtKB">
        <authorList>
            <consortium name="EnsemblMetazoa"/>
        </authorList>
    </citation>
    <scope>IDENTIFICATION</scope>
    <source>
        <strain evidence="2">TTRI</strain>
    </source>
</reference>
<evidence type="ECO:0000313" key="2">
    <source>
        <dbReference type="EnsemblMetazoa" id="GAUT022007-PA"/>
    </source>
</evidence>
<keyword evidence="3" id="KW-1185">Reference proteome</keyword>
<dbReference type="VEuPathDB" id="VectorBase:GAUT022007"/>
<feature type="region of interest" description="Disordered" evidence="1">
    <location>
        <begin position="1"/>
        <end position="60"/>
    </location>
</feature>
<accession>A0A1A9V0Q1</accession>
<feature type="region of interest" description="Disordered" evidence="1">
    <location>
        <begin position="124"/>
        <end position="230"/>
    </location>
</feature>
<feature type="compositionally biased region" description="Low complexity" evidence="1">
    <location>
        <begin position="177"/>
        <end position="202"/>
    </location>
</feature>
<feature type="compositionally biased region" description="Basic and acidic residues" evidence="1">
    <location>
        <begin position="31"/>
        <end position="44"/>
    </location>
</feature>
<feature type="region of interest" description="Disordered" evidence="1">
    <location>
        <begin position="529"/>
        <end position="548"/>
    </location>
</feature>
<feature type="compositionally biased region" description="Pro residues" evidence="1">
    <location>
        <begin position="534"/>
        <end position="543"/>
    </location>
</feature>
<dbReference type="AlphaFoldDB" id="A0A1A9V0Q1"/>
<evidence type="ECO:0000256" key="1">
    <source>
        <dbReference type="SAM" id="MobiDB-lite"/>
    </source>
</evidence>
<organism evidence="2 3">
    <name type="scientific">Glossina austeni</name>
    <name type="common">Savannah tsetse fly</name>
    <dbReference type="NCBI Taxonomy" id="7395"/>
    <lineage>
        <taxon>Eukaryota</taxon>
        <taxon>Metazoa</taxon>
        <taxon>Ecdysozoa</taxon>
        <taxon>Arthropoda</taxon>
        <taxon>Hexapoda</taxon>
        <taxon>Insecta</taxon>
        <taxon>Pterygota</taxon>
        <taxon>Neoptera</taxon>
        <taxon>Endopterygota</taxon>
        <taxon>Diptera</taxon>
        <taxon>Brachycera</taxon>
        <taxon>Muscomorpha</taxon>
        <taxon>Hippoboscoidea</taxon>
        <taxon>Glossinidae</taxon>
        <taxon>Glossina</taxon>
    </lineage>
</organism>
<dbReference type="STRING" id="7395.A0A1A9V0Q1"/>
<name>A0A1A9V0Q1_GLOAU</name>
<feature type="region of interest" description="Disordered" evidence="1">
    <location>
        <begin position="694"/>
        <end position="722"/>
    </location>
</feature>